<dbReference type="PANTHER" id="PTHR10857:SF106">
    <property type="entry name" value="C2 DOMAIN-CONTAINING PROTEIN"/>
    <property type="match status" value="1"/>
</dbReference>
<gene>
    <name evidence="2" type="ORF">EHAR0213_LOCUS4110</name>
</gene>
<feature type="domain" description="Copine C-terminal" evidence="1">
    <location>
        <begin position="115"/>
        <end position="322"/>
    </location>
</feature>
<name>A0A7S3N8N0_9SPIT</name>
<dbReference type="PANTHER" id="PTHR10857">
    <property type="entry name" value="COPINE"/>
    <property type="match status" value="1"/>
</dbReference>
<dbReference type="GO" id="GO:0005544">
    <property type="term" value="F:calcium-dependent phospholipid binding"/>
    <property type="evidence" value="ECO:0007669"/>
    <property type="project" value="InterPro"/>
</dbReference>
<dbReference type="InterPro" id="IPR045052">
    <property type="entry name" value="Copine"/>
</dbReference>
<organism evidence="2">
    <name type="scientific">Euplotes harpa</name>
    <dbReference type="NCBI Taxonomy" id="151035"/>
    <lineage>
        <taxon>Eukaryota</taxon>
        <taxon>Sar</taxon>
        <taxon>Alveolata</taxon>
        <taxon>Ciliophora</taxon>
        <taxon>Intramacronucleata</taxon>
        <taxon>Spirotrichea</taxon>
        <taxon>Hypotrichia</taxon>
        <taxon>Euplotida</taxon>
        <taxon>Euplotidae</taxon>
        <taxon>Euplotes</taxon>
    </lineage>
</organism>
<dbReference type="GO" id="GO:0005886">
    <property type="term" value="C:plasma membrane"/>
    <property type="evidence" value="ECO:0007669"/>
    <property type="project" value="TreeGrafter"/>
</dbReference>
<accession>A0A7S3N8N0</accession>
<dbReference type="Pfam" id="PF07002">
    <property type="entry name" value="Copine"/>
    <property type="match status" value="1"/>
</dbReference>
<protein>
    <recommendedName>
        <fullName evidence="1">Copine C-terminal domain-containing protein</fullName>
    </recommendedName>
</protein>
<dbReference type="EMBL" id="HBII01009634">
    <property type="protein sequence ID" value="CAE0345201.1"/>
    <property type="molecule type" value="Transcribed_RNA"/>
</dbReference>
<proteinExistence type="predicted"/>
<dbReference type="AlphaFoldDB" id="A0A7S3N8N0"/>
<reference evidence="2" key="1">
    <citation type="submission" date="2021-01" db="EMBL/GenBank/DDBJ databases">
        <authorList>
            <person name="Corre E."/>
            <person name="Pelletier E."/>
            <person name="Niang G."/>
            <person name="Scheremetjew M."/>
            <person name="Finn R."/>
            <person name="Kale V."/>
            <person name="Holt S."/>
            <person name="Cochrane G."/>
            <person name="Meng A."/>
            <person name="Brown T."/>
            <person name="Cohen L."/>
        </authorList>
    </citation>
    <scope>NUCLEOTIDE SEQUENCE</scope>
    <source>
        <strain evidence="2">FSP1.4</strain>
    </source>
</reference>
<dbReference type="GO" id="GO:0071277">
    <property type="term" value="P:cellular response to calcium ion"/>
    <property type="evidence" value="ECO:0007669"/>
    <property type="project" value="TreeGrafter"/>
</dbReference>
<evidence type="ECO:0000259" key="1">
    <source>
        <dbReference type="Pfam" id="PF07002"/>
    </source>
</evidence>
<dbReference type="InterPro" id="IPR010734">
    <property type="entry name" value="Copine_C"/>
</dbReference>
<evidence type="ECO:0000313" key="2">
    <source>
        <dbReference type="EMBL" id="CAE0345201.1"/>
    </source>
</evidence>
<sequence length="343" mass="39500">MTDKFESEFISVLQVEIEIKRVKFNKKNKASYKTLGTEILKLKSILEIPEEGSIQLNILNSSKKLRGTLLIGDSTLKPVFSFLDYKINLDINIVPVVAIDYSLSNLSFANKRHLIHTLKTDEDNDYISVLRHIMKVYGDLTSFMMGFGMGGKTYPKQHLASDIFALSGNMFNPVFNKEELVEKYGEVFSKISVSTPINYSPVCEIVADYARYEKENYEARNFYSLIYITPGLIDDYEKTLSTIKEMIGLPMCVTVVKLYNDQLNDTNDTLSLAEDLKTSSELSDLYRYIDYQKFKEGKALREFEVELIRQVPLNVQRYFAANNTFAFDLEESDYANRMCIRQK</sequence>